<dbReference type="Pfam" id="PF12833">
    <property type="entry name" value="HTH_18"/>
    <property type="match status" value="1"/>
</dbReference>
<dbReference type="InterPro" id="IPR018060">
    <property type="entry name" value="HTH_AraC"/>
</dbReference>
<dbReference type="GO" id="GO:0003700">
    <property type="term" value="F:DNA-binding transcription factor activity"/>
    <property type="evidence" value="ECO:0007669"/>
    <property type="project" value="InterPro"/>
</dbReference>
<protein>
    <submittedName>
        <fullName evidence="5">AraC family transcriptional regulator</fullName>
    </submittedName>
</protein>
<dbReference type="InterPro" id="IPR050204">
    <property type="entry name" value="AraC_XylS_family_regulators"/>
</dbReference>
<evidence type="ECO:0000256" key="3">
    <source>
        <dbReference type="ARBA" id="ARBA00023163"/>
    </source>
</evidence>
<keyword evidence="2" id="KW-0238">DNA-binding</keyword>
<dbReference type="SUPFAM" id="SSF46689">
    <property type="entry name" value="Homeodomain-like"/>
    <property type="match status" value="2"/>
</dbReference>
<dbReference type="SMART" id="SM00342">
    <property type="entry name" value="HTH_ARAC"/>
    <property type="match status" value="1"/>
</dbReference>
<dbReference type="Proteomes" id="UP000824101">
    <property type="component" value="Unassembled WGS sequence"/>
</dbReference>
<dbReference type="Pfam" id="PF02311">
    <property type="entry name" value="AraC_binding"/>
    <property type="match status" value="1"/>
</dbReference>
<dbReference type="SUPFAM" id="SSF51182">
    <property type="entry name" value="RmlC-like cupins"/>
    <property type="match status" value="1"/>
</dbReference>
<gene>
    <name evidence="5" type="ORF">IAA17_10095</name>
</gene>
<dbReference type="Gene3D" id="2.60.120.10">
    <property type="entry name" value="Jelly Rolls"/>
    <property type="match status" value="1"/>
</dbReference>
<dbReference type="InterPro" id="IPR014710">
    <property type="entry name" value="RmlC-like_jellyroll"/>
</dbReference>
<dbReference type="GO" id="GO:0043565">
    <property type="term" value="F:sequence-specific DNA binding"/>
    <property type="evidence" value="ECO:0007669"/>
    <property type="project" value="InterPro"/>
</dbReference>
<feature type="domain" description="HTH araC/xylS-type" evidence="4">
    <location>
        <begin position="197"/>
        <end position="296"/>
    </location>
</feature>
<evidence type="ECO:0000256" key="1">
    <source>
        <dbReference type="ARBA" id="ARBA00023015"/>
    </source>
</evidence>
<sequence>MALQKCGLNLDQRARELKSHGTAAFPCAAYQDRYGEGEKQAVSWHWHEELEVARVKSGVMSLQIPGKRLTLGEGDLVVINSGVLHSAVPEPKCELQSLVFHGDLVAGGKNSVFSERYLSPLMKTDVFRACVLKKQEQQEANGWFLQAFEAMAHEPAGFEFHVREELSRLCFFLYQQYEETMERENAGGQGRDSLRIREMLEYIHSNFSEELSLADIAGAADIGARECLRCFQRTLQVSPKQYLLRYRVMEGARILAAEPWRSIGETAALCGFDSPGSFSMMFKRFYKCTPREYRKTISEEMSAKNGQKKEEIG</sequence>
<proteinExistence type="predicted"/>
<dbReference type="InterPro" id="IPR018062">
    <property type="entry name" value="HTH_AraC-typ_CS"/>
</dbReference>
<dbReference type="InterPro" id="IPR011051">
    <property type="entry name" value="RmlC_Cupin_sf"/>
</dbReference>
<dbReference type="PROSITE" id="PS00041">
    <property type="entry name" value="HTH_ARAC_FAMILY_1"/>
    <property type="match status" value="1"/>
</dbReference>
<keyword evidence="1" id="KW-0805">Transcription regulation</keyword>
<dbReference type="InterPro" id="IPR009057">
    <property type="entry name" value="Homeodomain-like_sf"/>
</dbReference>
<organism evidence="5 6">
    <name type="scientific">Candidatus Lachnoclostridium stercorigallinarum</name>
    <dbReference type="NCBI Taxonomy" id="2838634"/>
    <lineage>
        <taxon>Bacteria</taxon>
        <taxon>Bacillati</taxon>
        <taxon>Bacillota</taxon>
        <taxon>Clostridia</taxon>
        <taxon>Lachnospirales</taxon>
        <taxon>Lachnospiraceae</taxon>
    </lineage>
</organism>
<dbReference type="CDD" id="cd02208">
    <property type="entry name" value="cupin_RmlC-like"/>
    <property type="match status" value="1"/>
</dbReference>
<dbReference type="AlphaFoldDB" id="A0A9D2K737"/>
<dbReference type="EMBL" id="DXBC01000160">
    <property type="protein sequence ID" value="HIZ80123.1"/>
    <property type="molecule type" value="Genomic_DNA"/>
</dbReference>
<dbReference type="PROSITE" id="PS01124">
    <property type="entry name" value="HTH_ARAC_FAMILY_2"/>
    <property type="match status" value="1"/>
</dbReference>
<evidence type="ECO:0000313" key="5">
    <source>
        <dbReference type="EMBL" id="HIZ80123.1"/>
    </source>
</evidence>
<evidence type="ECO:0000313" key="6">
    <source>
        <dbReference type="Proteomes" id="UP000824101"/>
    </source>
</evidence>
<evidence type="ECO:0000256" key="2">
    <source>
        <dbReference type="ARBA" id="ARBA00023125"/>
    </source>
</evidence>
<name>A0A9D2K737_9FIRM</name>
<accession>A0A9D2K737</accession>
<evidence type="ECO:0000259" key="4">
    <source>
        <dbReference type="PROSITE" id="PS01124"/>
    </source>
</evidence>
<comment type="caution">
    <text evidence="5">The sequence shown here is derived from an EMBL/GenBank/DDBJ whole genome shotgun (WGS) entry which is preliminary data.</text>
</comment>
<reference evidence="5" key="2">
    <citation type="submission" date="2021-04" db="EMBL/GenBank/DDBJ databases">
        <authorList>
            <person name="Gilroy R."/>
        </authorList>
    </citation>
    <scope>NUCLEOTIDE SEQUENCE</scope>
    <source>
        <strain evidence="5">ChiBcec1-1093</strain>
    </source>
</reference>
<dbReference type="Gene3D" id="1.10.10.60">
    <property type="entry name" value="Homeodomain-like"/>
    <property type="match status" value="2"/>
</dbReference>
<reference evidence="5" key="1">
    <citation type="journal article" date="2021" name="PeerJ">
        <title>Extensive microbial diversity within the chicken gut microbiome revealed by metagenomics and culture.</title>
        <authorList>
            <person name="Gilroy R."/>
            <person name="Ravi A."/>
            <person name="Getino M."/>
            <person name="Pursley I."/>
            <person name="Horton D.L."/>
            <person name="Alikhan N.F."/>
            <person name="Baker D."/>
            <person name="Gharbi K."/>
            <person name="Hall N."/>
            <person name="Watson M."/>
            <person name="Adriaenssens E.M."/>
            <person name="Foster-Nyarko E."/>
            <person name="Jarju S."/>
            <person name="Secka A."/>
            <person name="Antonio M."/>
            <person name="Oren A."/>
            <person name="Chaudhuri R.R."/>
            <person name="La Ragione R."/>
            <person name="Hildebrand F."/>
            <person name="Pallen M.J."/>
        </authorList>
    </citation>
    <scope>NUCLEOTIDE SEQUENCE</scope>
    <source>
        <strain evidence="5">ChiBcec1-1093</strain>
    </source>
</reference>
<dbReference type="PANTHER" id="PTHR46796">
    <property type="entry name" value="HTH-TYPE TRANSCRIPTIONAL ACTIVATOR RHAS-RELATED"/>
    <property type="match status" value="1"/>
</dbReference>
<dbReference type="InterPro" id="IPR003313">
    <property type="entry name" value="AraC-bd"/>
</dbReference>
<keyword evidence="3" id="KW-0804">Transcription</keyword>